<keyword evidence="3" id="KW-1003">Cell membrane</keyword>
<feature type="transmembrane region" description="Helical" evidence="7">
    <location>
        <begin position="47"/>
        <end position="65"/>
    </location>
</feature>
<proteinExistence type="inferred from homology"/>
<evidence type="ECO:0000256" key="4">
    <source>
        <dbReference type="ARBA" id="ARBA00022692"/>
    </source>
</evidence>
<dbReference type="PANTHER" id="PTHR43005:SF2">
    <property type="entry name" value="INTEGRAL MEMBRANE SUGAR TRANSPORT PROTEIN"/>
    <property type="match status" value="1"/>
</dbReference>
<dbReference type="EMBL" id="JBHFAB010000001">
    <property type="protein sequence ID" value="MFC1415055.1"/>
    <property type="molecule type" value="Genomic_DNA"/>
</dbReference>
<feature type="transmembrane region" description="Helical" evidence="7">
    <location>
        <begin position="108"/>
        <end position="130"/>
    </location>
</feature>
<dbReference type="Pfam" id="PF00528">
    <property type="entry name" value="BPD_transp_1"/>
    <property type="match status" value="1"/>
</dbReference>
<evidence type="ECO:0000256" key="5">
    <source>
        <dbReference type="ARBA" id="ARBA00022989"/>
    </source>
</evidence>
<feature type="domain" description="ABC transmembrane type-1" evidence="9">
    <location>
        <begin position="103"/>
        <end position="313"/>
    </location>
</feature>
<feature type="region of interest" description="Disordered" evidence="8">
    <location>
        <begin position="1"/>
        <end position="33"/>
    </location>
</feature>
<keyword evidence="5 7" id="KW-1133">Transmembrane helix</keyword>
<dbReference type="CDD" id="cd06261">
    <property type="entry name" value="TM_PBP2"/>
    <property type="match status" value="1"/>
</dbReference>
<keyword evidence="11" id="KW-1185">Reference proteome</keyword>
<evidence type="ECO:0000256" key="3">
    <source>
        <dbReference type="ARBA" id="ARBA00022475"/>
    </source>
</evidence>
<accession>A0ABV6VMU6</accession>
<sequence length="325" mass="36063">MDVSRTTTEHDVGVPQPQPTSQHGPVRGAAGVPAAPRPRRRFVWTPWLFLLLPLAFLIIFTYVPVARMIQYSFTDWDGVSPDSNLVGFQNYIDIFTRPQLFQVFFVSGYYVVASFVQLALALYFATVLSFNTRFSNLFRGILFFPYLINGVAVGFVFLYFFQSGGTLDTVLSGLGVHGHHYWLGNPALANISLSGVSVWRYTGLNFVLFLGGIQSISPELYEAAELDGANRWHQFRHIILPSIKPLLGLSLILAVSGALSVFEIPYVMTGGSGNTETFVIQTIKMAFVFNKTGLASAAAVMLLAIVLLVTWIQRRLVPDERVDLV</sequence>
<dbReference type="InterPro" id="IPR000515">
    <property type="entry name" value="MetI-like"/>
</dbReference>
<keyword evidence="2 7" id="KW-0813">Transport</keyword>
<evidence type="ECO:0000313" key="11">
    <source>
        <dbReference type="Proteomes" id="UP001592531"/>
    </source>
</evidence>
<name>A0ABV6VMU6_9ACTN</name>
<dbReference type="PROSITE" id="PS50928">
    <property type="entry name" value="ABC_TM1"/>
    <property type="match status" value="1"/>
</dbReference>
<keyword evidence="6 7" id="KW-0472">Membrane</keyword>
<keyword evidence="4 7" id="KW-0812">Transmembrane</keyword>
<evidence type="ECO:0000313" key="10">
    <source>
        <dbReference type="EMBL" id="MFC1415055.1"/>
    </source>
</evidence>
<dbReference type="SUPFAM" id="SSF161098">
    <property type="entry name" value="MetI-like"/>
    <property type="match status" value="1"/>
</dbReference>
<evidence type="ECO:0000259" key="9">
    <source>
        <dbReference type="PROSITE" id="PS50928"/>
    </source>
</evidence>
<dbReference type="RefSeq" id="WP_380530112.1">
    <property type="nucleotide sequence ID" value="NZ_JBHFAB010000001.1"/>
</dbReference>
<dbReference type="PANTHER" id="PTHR43005">
    <property type="entry name" value="BLR7065 PROTEIN"/>
    <property type="match status" value="1"/>
</dbReference>
<gene>
    <name evidence="10" type="ORF">ACEZDE_00110</name>
</gene>
<evidence type="ECO:0000256" key="8">
    <source>
        <dbReference type="SAM" id="MobiDB-lite"/>
    </source>
</evidence>
<comment type="caution">
    <text evidence="10">The sequence shown here is derived from an EMBL/GenBank/DDBJ whole genome shotgun (WGS) entry which is preliminary data.</text>
</comment>
<evidence type="ECO:0000256" key="7">
    <source>
        <dbReference type="RuleBase" id="RU363032"/>
    </source>
</evidence>
<feature type="transmembrane region" description="Helical" evidence="7">
    <location>
        <begin position="246"/>
        <end position="268"/>
    </location>
</feature>
<feature type="transmembrane region" description="Helical" evidence="7">
    <location>
        <begin position="142"/>
        <end position="161"/>
    </location>
</feature>
<feature type="transmembrane region" description="Helical" evidence="7">
    <location>
        <begin position="181"/>
        <end position="199"/>
    </location>
</feature>
<reference evidence="10 11" key="1">
    <citation type="submission" date="2024-09" db="EMBL/GenBank/DDBJ databases">
        <authorList>
            <person name="Lee S.D."/>
        </authorList>
    </citation>
    <scope>NUCLEOTIDE SEQUENCE [LARGE SCALE GENOMIC DNA]</scope>
    <source>
        <strain evidence="10 11">N8-3</strain>
    </source>
</reference>
<feature type="transmembrane region" description="Helical" evidence="7">
    <location>
        <begin position="294"/>
        <end position="312"/>
    </location>
</feature>
<evidence type="ECO:0000256" key="6">
    <source>
        <dbReference type="ARBA" id="ARBA00023136"/>
    </source>
</evidence>
<feature type="compositionally biased region" description="Low complexity" evidence="8">
    <location>
        <begin position="24"/>
        <end position="33"/>
    </location>
</feature>
<protein>
    <submittedName>
        <fullName evidence="10">Carbohydrate ABC transporter permease</fullName>
    </submittedName>
</protein>
<dbReference type="InterPro" id="IPR035906">
    <property type="entry name" value="MetI-like_sf"/>
</dbReference>
<evidence type="ECO:0000256" key="1">
    <source>
        <dbReference type="ARBA" id="ARBA00004651"/>
    </source>
</evidence>
<comment type="subcellular location">
    <subcellularLocation>
        <location evidence="1 7">Cell membrane</location>
        <topology evidence="1 7">Multi-pass membrane protein</topology>
    </subcellularLocation>
</comment>
<comment type="similarity">
    <text evidence="7">Belongs to the binding-protein-dependent transport system permease family.</text>
</comment>
<dbReference type="Gene3D" id="1.10.3720.10">
    <property type="entry name" value="MetI-like"/>
    <property type="match status" value="1"/>
</dbReference>
<evidence type="ECO:0000256" key="2">
    <source>
        <dbReference type="ARBA" id="ARBA00022448"/>
    </source>
</evidence>
<organism evidence="10 11">
    <name type="scientific">Streptacidiphilus cavernicola</name>
    <dbReference type="NCBI Taxonomy" id="3342716"/>
    <lineage>
        <taxon>Bacteria</taxon>
        <taxon>Bacillati</taxon>
        <taxon>Actinomycetota</taxon>
        <taxon>Actinomycetes</taxon>
        <taxon>Kitasatosporales</taxon>
        <taxon>Streptomycetaceae</taxon>
        <taxon>Streptacidiphilus</taxon>
    </lineage>
</organism>
<dbReference type="Proteomes" id="UP001592531">
    <property type="component" value="Unassembled WGS sequence"/>
</dbReference>